<evidence type="ECO:0000313" key="1">
    <source>
        <dbReference type="EMBL" id="AUB80594.1"/>
    </source>
</evidence>
<reference evidence="1" key="1">
    <citation type="submission" date="2017-03" db="EMBL/GenBank/DDBJ databases">
        <title>Complete genome sequence of Candidatus 'Thiodictyon syntrophicum' sp. nov. strain Cad16T, a photolithoautotroph purple sulfur bacterium isolated from an alpine meromictic lake.</title>
        <authorList>
            <person name="Luedin S.M."/>
            <person name="Pothier J.F."/>
            <person name="Danza F."/>
            <person name="Storelli N."/>
            <person name="Wittwer M."/>
            <person name="Tonolla M."/>
        </authorList>
    </citation>
    <scope>NUCLEOTIDE SEQUENCE [LARGE SCALE GENOMIC DNA]</scope>
    <source>
        <strain evidence="1">Cad16T</strain>
    </source>
</reference>
<gene>
    <name evidence="1" type="ORF">THSYN_06275</name>
</gene>
<dbReference type="CDD" id="cd00586">
    <property type="entry name" value="4HBT"/>
    <property type="match status" value="1"/>
</dbReference>
<organism evidence="1 2">
    <name type="scientific">Candidatus Thiodictyon syntrophicum</name>
    <dbReference type="NCBI Taxonomy" id="1166950"/>
    <lineage>
        <taxon>Bacteria</taxon>
        <taxon>Pseudomonadati</taxon>
        <taxon>Pseudomonadota</taxon>
        <taxon>Gammaproteobacteria</taxon>
        <taxon>Chromatiales</taxon>
        <taxon>Chromatiaceae</taxon>
        <taxon>Thiodictyon</taxon>
    </lineage>
</organism>
<dbReference type="KEGG" id="tsy:THSYN_06275"/>
<keyword evidence="2" id="KW-1185">Reference proteome</keyword>
<protein>
    <submittedName>
        <fullName evidence="1">Thioesterase</fullName>
    </submittedName>
</protein>
<name>A0A2K8U4T3_9GAMM</name>
<dbReference type="EMBL" id="CP020370">
    <property type="protein sequence ID" value="AUB80594.1"/>
    <property type="molecule type" value="Genomic_DNA"/>
</dbReference>
<proteinExistence type="predicted"/>
<dbReference type="OrthoDB" id="333038at2"/>
<dbReference type="Gene3D" id="3.10.129.10">
    <property type="entry name" value="Hotdog Thioesterase"/>
    <property type="match status" value="1"/>
</dbReference>
<dbReference type="AlphaFoldDB" id="A0A2K8U4T3"/>
<dbReference type="Pfam" id="PF13279">
    <property type="entry name" value="4HBT_2"/>
    <property type="match status" value="1"/>
</dbReference>
<dbReference type="RefSeq" id="WP_100918390.1">
    <property type="nucleotide sequence ID" value="NZ_CP020370.1"/>
</dbReference>
<accession>A0A2K8U4T3</accession>
<sequence length="146" mass="16311">MARIIIDLPPEVLFTTQLPICVTHINKAQHLDNAALIGLLSEARVRFFRFLGYDELDVAGVGIVVADAAMQYVSEAFYGEILRFEMVPADFNKYGFDLLWRAADQASSREVARGKLGILFFDYAAKRPAVIPEGFRTRVEAAMPRG</sequence>
<evidence type="ECO:0000313" key="2">
    <source>
        <dbReference type="Proteomes" id="UP000232638"/>
    </source>
</evidence>
<dbReference type="Proteomes" id="UP000232638">
    <property type="component" value="Chromosome"/>
</dbReference>
<dbReference type="SUPFAM" id="SSF54637">
    <property type="entry name" value="Thioesterase/thiol ester dehydrase-isomerase"/>
    <property type="match status" value="1"/>
</dbReference>
<dbReference type="InterPro" id="IPR029069">
    <property type="entry name" value="HotDog_dom_sf"/>
</dbReference>